<keyword evidence="1" id="KW-0732">Signal</keyword>
<reference evidence="3" key="1">
    <citation type="submission" date="2017-06" db="EMBL/GenBank/DDBJ databases">
        <authorList>
            <person name="Varghese N."/>
            <person name="Submissions S."/>
        </authorList>
    </citation>
    <scope>NUCLEOTIDE SEQUENCE [LARGE SCALE GENOMIC DNA]</scope>
    <source>
        <strain evidence="3">DSM 11116</strain>
    </source>
</reference>
<feature type="chain" id="PRO_5012758654" evidence="1">
    <location>
        <begin position="24"/>
        <end position="86"/>
    </location>
</feature>
<evidence type="ECO:0000313" key="3">
    <source>
        <dbReference type="Proteomes" id="UP000198131"/>
    </source>
</evidence>
<dbReference type="Proteomes" id="UP000198131">
    <property type="component" value="Unassembled WGS sequence"/>
</dbReference>
<dbReference type="RefSeq" id="WP_088843519.1">
    <property type="nucleotide sequence ID" value="NZ_FYEW01000001.1"/>
</dbReference>
<accession>A0A212TQY2</accession>
<dbReference type="AlphaFoldDB" id="A0A212TQY2"/>
<keyword evidence="3" id="KW-1185">Reference proteome</keyword>
<sequence length="86" mass="9220">MKTLPALLLGMLLAYSFAGHSQALAPAPVAPRVFTHADTLEGLHRVFLKNRRRGRTMTALAPIAVGTTVYGWSQIPMGSTNLLTSS</sequence>
<gene>
    <name evidence="2" type="ORF">SAMN06265337_2307</name>
</gene>
<proteinExistence type="predicted"/>
<feature type="signal peptide" evidence="1">
    <location>
        <begin position="1"/>
        <end position="23"/>
    </location>
</feature>
<dbReference type="EMBL" id="FYEW01000001">
    <property type="protein sequence ID" value="SNC68423.1"/>
    <property type="molecule type" value="Genomic_DNA"/>
</dbReference>
<evidence type="ECO:0000313" key="2">
    <source>
        <dbReference type="EMBL" id="SNC68423.1"/>
    </source>
</evidence>
<name>A0A212TQY2_9BACT</name>
<protein>
    <submittedName>
        <fullName evidence="2">Uncharacterized protein</fullName>
    </submittedName>
</protein>
<organism evidence="2 3">
    <name type="scientific">Hymenobacter gelipurpurascens</name>
    <dbReference type="NCBI Taxonomy" id="89968"/>
    <lineage>
        <taxon>Bacteria</taxon>
        <taxon>Pseudomonadati</taxon>
        <taxon>Bacteroidota</taxon>
        <taxon>Cytophagia</taxon>
        <taxon>Cytophagales</taxon>
        <taxon>Hymenobacteraceae</taxon>
        <taxon>Hymenobacter</taxon>
    </lineage>
</organism>
<evidence type="ECO:0000256" key="1">
    <source>
        <dbReference type="SAM" id="SignalP"/>
    </source>
</evidence>